<evidence type="ECO:0000313" key="2">
    <source>
        <dbReference type="Proteomes" id="UP000249185"/>
    </source>
</evidence>
<name>A0A2W5Q625_RHOSU</name>
<accession>A0A2W5Q625</accession>
<evidence type="ECO:0000313" key="1">
    <source>
        <dbReference type="EMBL" id="PZQ46840.1"/>
    </source>
</evidence>
<organism evidence="1 2">
    <name type="scientific">Rhodovulum sulfidophilum</name>
    <name type="common">Rhodobacter sulfidophilus</name>
    <dbReference type="NCBI Taxonomy" id="35806"/>
    <lineage>
        <taxon>Bacteria</taxon>
        <taxon>Pseudomonadati</taxon>
        <taxon>Pseudomonadota</taxon>
        <taxon>Alphaproteobacteria</taxon>
        <taxon>Rhodobacterales</taxon>
        <taxon>Paracoccaceae</taxon>
        <taxon>Rhodovulum</taxon>
    </lineage>
</organism>
<reference evidence="1 2" key="1">
    <citation type="submission" date="2017-08" db="EMBL/GenBank/DDBJ databases">
        <title>Infants hospitalized years apart are colonized by the same room-sourced microbial strains.</title>
        <authorList>
            <person name="Brooks B."/>
            <person name="Olm M.R."/>
            <person name="Firek B.A."/>
            <person name="Baker R."/>
            <person name="Thomas B.C."/>
            <person name="Morowitz M.J."/>
            <person name="Banfield J.F."/>
        </authorList>
    </citation>
    <scope>NUCLEOTIDE SEQUENCE [LARGE SCALE GENOMIC DNA]</scope>
    <source>
        <strain evidence="1">S2_005_002_R2_34</strain>
    </source>
</reference>
<comment type="caution">
    <text evidence="1">The sequence shown here is derived from an EMBL/GenBank/DDBJ whole genome shotgun (WGS) entry which is preliminary data.</text>
</comment>
<dbReference type="AlphaFoldDB" id="A0A2W5Q625"/>
<dbReference type="Proteomes" id="UP000249185">
    <property type="component" value="Unassembled WGS sequence"/>
</dbReference>
<gene>
    <name evidence="1" type="ORF">DI556_18920</name>
</gene>
<sequence length="241" mass="26011">MRARLASPRRILGAGLLALLVLASARAEAGAWPRGKGETFLALGQALSSGTPALLAPDLSFRSFTTLYAEYGVTARLTLGLDAAYGWGPEADLWTGLVFARWPLGETAAGDRFAVDLGLGRRVESEEGDDLRARLGLAWGRGFEIGWGQGWMGIEASGERLIPAGDEIYKADFTVGLKPNDDWMLIFQAQSGLYPRADPLIRLAPSVVRRMGAHLHAQFGVDATVMGERSYGVKLSTWLSF</sequence>
<protein>
    <submittedName>
        <fullName evidence="1">Uncharacterized protein</fullName>
    </submittedName>
</protein>
<proteinExistence type="predicted"/>
<dbReference type="EMBL" id="QFPW01000020">
    <property type="protein sequence ID" value="PZQ46840.1"/>
    <property type="molecule type" value="Genomic_DNA"/>
</dbReference>